<sequence>MTAVPGHRFVTSDGTALYVDAAGPRNARMTLVLVHAWTQDQTEWDPILPLLPPDVRVIRYDHRGHGASAPAKPGTATIARLADDLAELLRAWVPDGPVVLAGHSLGGMTIMELAERHPELVRARVAGVAFIATSCSNMDRLTLGLPGAAGRAAIRVDKALGRRLSRYRKEFVPIPAVLARPATRWIAFGKKVDRVDVRAMTAQFLRAHPSSLGGFRDSISRHDRRAALATLAGTPGVILVGDRDRITSVNHAKVLAEELPGAEFVLFPGAGHELTYERRHGVAARLRSLLEAATSPAAGSRRRSRATPASR</sequence>
<dbReference type="GO" id="GO:0016787">
    <property type="term" value="F:hydrolase activity"/>
    <property type="evidence" value="ECO:0007669"/>
    <property type="project" value="UniProtKB-KW"/>
</dbReference>
<evidence type="ECO:0000259" key="1">
    <source>
        <dbReference type="Pfam" id="PF12697"/>
    </source>
</evidence>
<dbReference type="EMBL" id="WMBA01000017">
    <property type="protein sequence ID" value="MTD55071.1"/>
    <property type="molecule type" value="Genomic_DNA"/>
</dbReference>
<dbReference type="SUPFAM" id="SSF53474">
    <property type="entry name" value="alpha/beta-Hydrolases"/>
    <property type="match status" value="1"/>
</dbReference>
<accession>A0A6N7Z401</accession>
<organism evidence="2 3">
    <name type="scientific">Amycolatopsis pithecellobii</name>
    <dbReference type="NCBI Taxonomy" id="664692"/>
    <lineage>
        <taxon>Bacteria</taxon>
        <taxon>Bacillati</taxon>
        <taxon>Actinomycetota</taxon>
        <taxon>Actinomycetes</taxon>
        <taxon>Pseudonocardiales</taxon>
        <taxon>Pseudonocardiaceae</taxon>
        <taxon>Amycolatopsis</taxon>
    </lineage>
</organism>
<gene>
    <name evidence="2" type="ORF">GKO32_13935</name>
</gene>
<dbReference type="InterPro" id="IPR029058">
    <property type="entry name" value="AB_hydrolase_fold"/>
</dbReference>
<dbReference type="Gene3D" id="3.40.50.1820">
    <property type="entry name" value="alpha/beta hydrolase"/>
    <property type="match status" value="1"/>
</dbReference>
<dbReference type="AlphaFoldDB" id="A0A6N7Z401"/>
<feature type="domain" description="AB hydrolase-1" evidence="1">
    <location>
        <begin position="31"/>
        <end position="284"/>
    </location>
</feature>
<reference evidence="2 3" key="1">
    <citation type="submission" date="2019-11" db="EMBL/GenBank/DDBJ databases">
        <title>Draft genome of Amycolatopsis RM579.</title>
        <authorList>
            <person name="Duangmal K."/>
            <person name="Mingma R."/>
        </authorList>
    </citation>
    <scope>NUCLEOTIDE SEQUENCE [LARGE SCALE GENOMIC DNA]</scope>
    <source>
        <strain evidence="2 3">RM579</strain>
    </source>
</reference>
<evidence type="ECO:0000313" key="3">
    <source>
        <dbReference type="Proteomes" id="UP000440096"/>
    </source>
</evidence>
<dbReference type="InterPro" id="IPR000073">
    <property type="entry name" value="AB_hydrolase_1"/>
</dbReference>
<dbReference type="InterPro" id="IPR050471">
    <property type="entry name" value="AB_hydrolase"/>
</dbReference>
<evidence type="ECO:0000313" key="2">
    <source>
        <dbReference type="EMBL" id="MTD55071.1"/>
    </source>
</evidence>
<dbReference type="Pfam" id="PF12697">
    <property type="entry name" value="Abhydrolase_6"/>
    <property type="match status" value="1"/>
</dbReference>
<protein>
    <submittedName>
        <fullName evidence="2">Alpha/beta fold hydrolase</fullName>
    </submittedName>
</protein>
<dbReference type="PANTHER" id="PTHR43433">
    <property type="entry name" value="HYDROLASE, ALPHA/BETA FOLD FAMILY PROTEIN"/>
    <property type="match status" value="1"/>
</dbReference>
<dbReference type="PANTHER" id="PTHR43433:SF5">
    <property type="entry name" value="AB HYDROLASE-1 DOMAIN-CONTAINING PROTEIN"/>
    <property type="match status" value="1"/>
</dbReference>
<keyword evidence="2" id="KW-0378">Hydrolase</keyword>
<keyword evidence="3" id="KW-1185">Reference proteome</keyword>
<dbReference type="RefSeq" id="WP_154757255.1">
    <property type="nucleotide sequence ID" value="NZ_WMBA01000017.1"/>
</dbReference>
<name>A0A6N7Z401_9PSEU</name>
<dbReference type="Proteomes" id="UP000440096">
    <property type="component" value="Unassembled WGS sequence"/>
</dbReference>
<dbReference type="OrthoDB" id="5422338at2"/>
<proteinExistence type="predicted"/>
<comment type="caution">
    <text evidence="2">The sequence shown here is derived from an EMBL/GenBank/DDBJ whole genome shotgun (WGS) entry which is preliminary data.</text>
</comment>